<dbReference type="Pfam" id="PF00497">
    <property type="entry name" value="SBP_bac_3"/>
    <property type="match status" value="1"/>
</dbReference>
<proteinExistence type="predicted"/>
<sequence length="254" mass="28241">MMFKKYSLFTCIALMIGFLSVGGPAAAQIRLVTENYPPFNYQDENGEVTGVSTEIVRELMKRAGIEYSLTVLPWKRAYLQALSELDTCVYSTAETEEREKLFHWVGPIIENDWVLFAKKGRFDKQMTLDQAKAFRIGGYPGDAITQFLLSEGVDVEVTGKDESNLKKLMVDRIDLWPSGLVIGRHVARSEGHEIEPVVTLKSVRVSLACNRNMGMVAVTLLRNHLKKMADDGTLARIKAAYGGLQKTDTSGGEG</sequence>
<organism evidence="3 4">
    <name type="scientific">Aestuariispira insulae</name>
    <dbReference type="NCBI Taxonomy" id="1461337"/>
    <lineage>
        <taxon>Bacteria</taxon>
        <taxon>Pseudomonadati</taxon>
        <taxon>Pseudomonadota</taxon>
        <taxon>Alphaproteobacteria</taxon>
        <taxon>Rhodospirillales</taxon>
        <taxon>Kiloniellaceae</taxon>
        <taxon>Aestuariispira</taxon>
    </lineage>
</organism>
<dbReference type="Gene3D" id="3.40.190.10">
    <property type="entry name" value="Periplasmic binding protein-like II"/>
    <property type="match status" value="2"/>
</dbReference>
<reference evidence="3 4" key="1">
    <citation type="submission" date="2018-07" db="EMBL/GenBank/DDBJ databases">
        <title>Genomic Encyclopedia of Type Strains, Phase III (KMG-III): the genomes of soil and plant-associated and newly described type strains.</title>
        <authorList>
            <person name="Whitman W."/>
        </authorList>
    </citation>
    <scope>NUCLEOTIDE SEQUENCE [LARGE SCALE GENOMIC DNA]</scope>
    <source>
        <strain evidence="3 4">CECT 8488</strain>
    </source>
</reference>
<evidence type="ECO:0000256" key="1">
    <source>
        <dbReference type="SAM" id="SignalP"/>
    </source>
</evidence>
<feature type="domain" description="Solute-binding protein family 3/N-terminal" evidence="2">
    <location>
        <begin position="32"/>
        <end position="243"/>
    </location>
</feature>
<dbReference type="AlphaFoldDB" id="A0A3D9HSP8"/>
<comment type="caution">
    <text evidence="3">The sequence shown here is derived from an EMBL/GenBank/DDBJ whole genome shotgun (WGS) entry which is preliminary data.</text>
</comment>
<dbReference type="OrthoDB" id="6192933at2"/>
<dbReference type="RefSeq" id="WP_115935908.1">
    <property type="nucleotide sequence ID" value="NZ_QRDW01000002.1"/>
</dbReference>
<dbReference type="PANTHER" id="PTHR38834:SF3">
    <property type="entry name" value="SOLUTE-BINDING PROTEIN FAMILY 3_N-TERMINAL DOMAIN-CONTAINING PROTEIN"/>
    <property type="match status" value="1"/>
</dbReference>
<protein>
    <submittedName>
        <fullName evidence="3">Amino acid ABC transporter substrate-binding protein (PAAT family)</fullName>
    </submittedName>
</protein>
<evidence type="ECO:0000313" key="4">
    <source>
        <dbReference type="Proteomes" id="UP000256845"/>
    </source>
</evidence>
<dbReference type="EMBL" id="QRDW01000002">
    <property type="protein sequence ID" value="RED52371.1"/>
    <property type="molecule type" value="Genomic_DNA"/>
</dbReference>
<name>A0A3D9HSP8_9PROT</name>
<dbReference type="Proteomes" id="UP000256845">
    <property type="component" value="Unassembled WGS sequence"/>
</dbReference>
<keyword evidence="1" id="KW-0732">Signal</keyword>
<dbReference type="PANTHER" id="PTHR38834">
    <property type="entry name" value="PERIPLASMIC SUBSTRATE BINDING PROTEIN FAMILY 3"/>
    <property type="match status" value="1"/>
</dbReference>
<evidence type="ECO:0000313" key="3">
    <source>
        <dbReference type="EMBL" id="RED52371.1"/>
    </source>
</evidence>
<feature type="chain" id="PRO_5017672378" evidence="1">
    <location>
        <begin position="28"/>
        <end position="254"/>
    </location>
</feature>
<evidence type="ECO:0000259" key="2">
    <source>
        <dbReference type="Pfam" id="PF00497"/>
    </source>
</evidence>
<dbReference type="InterPro" id="IPR001638">
    <property type="entry name" value="Solute-binding_3/MltF_N"/>
</dbReference>
<feature type="signal peptide" evidence="1">
    <location>
        <begin position="1"/>
        <end position="27"/>
    </location>
</feature>
<keyword evidence="4" id="KW-1185">Reference proteome</keyword>
<dbReference type="SUPFAM" id="SSF53850">
    <property type="entry name" value="Periplasmic binding protein-like II"/>
    <property type="match status" value="1"/>
</dbReference>
<accession>A0A3D9HSP8</accession>
<gene>
    <name evidence="3" type="ORF">DFP90_102392</name>
</gene>